<evidence type="ECO:0000259" key="4">
    <source>
        <dbReference type="Pfam" id="PF09990"/>
    </source>
</evidence>
<feature type="transmembrane region" description="Helical" evidence="2">
    <location>
        <begin position="150"/>
        <end position="167"/>
    </location>
</feature>
<keyword evidence="2" id="KW-1133">Transmembrane helix</keyword>
<feature type="transmembrane region" description="Helical" evidence="2">
    <location>
        <begin position="115"/>
        <end position="138"/>
    </location>
</feature>
<dbReference type="Proteomes" id="UP000194420">
    <property type="component" value="Unassembled WGS sequence"/>
</dbReference>
<dbReference type="EMBL" id="FXWG01000003">
    <property type="protein sequence ID" value="SMQ74061.1"/>
    <property type="molecule type" value="Genomic_DNA"/>
</dbReference>
<keyword evidence="2" id="KW-0472">Membrane</keyword>
<dbReference type="RefSeq" id="WP_040464221.1">
    <property type="nucleotide sequence ID" value="NZ_FXWG01000003.1"/>
</dbReference>
<proteinExistence type="predicted"/>
<feature type="transmembrane region" description="Helical" evidence="2">
    <location>
        <begin position="84"/>
        <end position="103"/>
    </location>
</feature>
<name>A0A1Y6FKK3_9SPHN</name>
<dbReference type="AlphaFoldDB" id="A0A1Y6FKK3"/>
<feature type="region of interest" description="Disordered" evidence="1">
    <location>
        <begin position="47"/>
        <end position="66"/>
    </location>
</feature>
<evidence type="ECO:0000256" key="1">
    <source>
        <dbReference type="SAM" id="MobiDB-lite"/>
    </source>
</evidence>
<protein>
    <submittedName>
        <fullName evidence="5">Uncharacterized membrane protein</fullName>
    </submittedName>
</protein>
<feature type="compositionally biased region" description="Basic and acidic residues" evidence="1">
    <location>
        <begin position="53"/>
        <end position="66"/>
    </location>
</feature>
<evidence type="ECO:0000313" key="6">
    <source>
        <dbReference type="Proteomes" id="UP000194420"/>
    </source>
</evidence>
<evidence type="ECO:0000256" key="2">
    <source>
        <dbReference type="SAM" id="Phobius"/>
    </source>
</evidence>
<reference evidence="6" key="1">
    <citation type="submission" date="2017-04" db="EMBL/GenBank/DDBJ databases">
        <authorList>
            <person name="Varghese N."/>
            <person name="Submissions S."/>
        </authorList>
    </citation>
    <scope>NUCLEOTIDE SEQUENCE [LARGE SCALE GENOMIC DNA]</scope>
</reference>
<accession>A0A1Y6FKK3</accession>
<keyword evidence="2" id="KW-0812">Transmembrane</keyword>
<evidence type="ECO:0000256" key="3">
    <source>
        <dbReference type="SAM" id="SignalP"/>
    </source>
</evidence>
<gene>
    <name evidence="5" type="ORF">SAMN06297468_2418</name>
</gene>
<evidence type="ECO:0000313" key="5">
    <source>
        <dbReference type="EMBL" id="SMQ74061.1"/>
    </source>
</evidence>
<keyword evidence="3" id="KW-0732">Signal</keyword>
<feature type="chain" id="PRO_5010998577" evidence="3">
    <location>
        <begin position="23"/>
        <end position="209"/>
    </location>
</feature>
<feature type="domain" description="DUF2231" evidence="4">
    <location>
        <begin position="78"/>
        <end position="198"/>
    </location>
</feature>
<dbReference type="InterPro" id="IPR019251">
    <property type="entry name" value="DUF2231_TM"/>
</dbReference>
<organism evidence="5 6">
    <name type="scientific">Altererythrobacter xiamenensis</name>
    <dbReference type="NCBI Taxonomy" id="1316679"/>
    <lineage>
        <taxon>Bacteria</taxon>
        <taxon>Pseudomonadati</taxon>
        <taxon>Pseudomonadota</taxon>
        <taxon>Alphaproteobacteria</taxon>
        <taxon>Sphingomonadales</taxon>
        <taxon>Erythrobacteraceae</taxon>
        <taxon>Altererythrobacter</taxon>
    </lineage>
</organism>
<dbReference type="OrthoDB" id="7500556at2"/>
<feature type="signal peptide" evidence="3">
    <location>
        <begin position="1"/>
        <end position="22"/>
    </location>
</feature>
<sequence length="209" mass="21641">MKRIQFMAIVAASLLWISPAQAHGDEEHGEAASAVVSDAASKDIQAAQGHGDTAADHDGAKGQDADEGDKGVVGVLKSLHPATVHFPIALFFMAALTELFVIARKGTGLESAVRVLVYGGAAGAVVAAIFGWIHTGLWFGGDTAMQVHRWNGMLIAVLGLAMAYLASRASASRTAFRAAIFAMAALVLVQGFLGGELAHGANHLGISWL</sequence>
<feature type="transmembrane region" description="Helical" evidence="2">
    <location>
        <begin position="174"/>
        <end position="193"/>
    </location>
</feature>
<dbReference type="Pfam" id="PF09990">
    <property type="entry name" value="DUF2231"/>
    <property type="match status" value="1"/>
</dbReference>
<keyword evidence="6" id="KW-1185">Reference proteome</keyword>